<evidence type="ECO:0000313" key="1">
    <source>
        <dbReference type="EMBL" id="AYV80858.1"/>
    </source>
</evidence>
<sequence length="378" mass="43555">MEESEKTGVIYLVTNNVNDKKYVGEALSYIIRREKIVRHGIDGRFAEHVRVANKGSEACPKFYNAIRCHGAENFKIELIKVCLKEDLVTEESLEIAKYDCIDNGYNVLAHAHMNIHQTDDRKRMSRIEKISTTMKKVWSEDESYREKTTQANLEAVKNRAISGKTRKLNKDLPNNIYKIQNGYTIRIMRQGKYKITEVSSVTKSDDELLCEAIKIRDKLIAELENNSNENVDHDGNKLPIEITMVNDENQKGYLLMCRKNGKRIDKSFTDSHSNMEEKLKLVKDALKMILESDNIDSNYEDPNEMYGPKILVVRKDHNGDALPQNIINHTARKSHGYKIVIRVNKKRIEKCFANPKLTMDQKLRLAKDALIKIKAQIA</sequence>
<name>A0A3G5A0X5_9VIRU</name>
<dbReference type="InterPro" id="IPR035901">
    <property type="entry name" value="GIY-YIG_endonuc_sf"/>
</dbReference>
<reference evidence="1" key="1">
    <citation type="submission" date="2018-10" db="EMBL/GenBank/DDBJ databases">
        <title>Hidden diversity of soil giant viruses.</title>
        <authorList>
            <person name="Schulz F."/>
            <person name="Alteio L."/>
            <person name="Goudeau D."/>
            <person name="Ryan E.M."/>
            <person name="Malmstrom R.R."/>
            <person name="Blanchard J."/>
            <person name="Woyke T."/>
        </authorList>
    </citation>
    <scope>NUCLEOTIDE SEQUENCE</scope>
    <source>
        <strain evidence="1">HAV1</strain>
    </source>
</reference>
<dbReference type="Gene3D" id="3.40.1440.10">
    <property type="entry name" value="GIY-YIG endonuclease"/>
    <property type="match status" value="1"/>
</dbReference>
<protein>
    <submittedName>
        <fullName evidence="1">GIY-YIG-like endonuclease</fullName>
    </submittedName>
</protein>
<proteinExistence type="predicted"/>
<keyword evidence="1" id="KW-0378">Hydrolase</keyword>
<keyword evidence="1" id="KW-0255">Endonuclease</keyword>
<keyword evidence="1" id="KW-0540">Nuclease</keyword>
<dbReference type="EMBL" id="MK072250">
    <property type="protein sequence ID" value="AYV80858.1"/>
    <property type="molecule type" value="Genomic_DNA"/>
</dbReference>
<dbReference type="GO" id="GO:0004519">
    <property type="term" value="F:endonuclease activity"/>
    <property type="evidence" value="ECO:0007669"/>
    <property type="project" value="UniProtKB-KW"/>
</dbReference>
<accession>A0A3G5A0X5</accession>
<dbReference type="SUPFAM" id="SSF82771">
    <property type="entry name" value="GIY-YIG endonuclease"/>
    <property type="match status" value="1"/>
</dbReference>
<gene>
    <name evidence="1" type="ORF">Harvfovirus8_19</name>
</gene>
<dbReference type="CDD" id="cd10443">
    <property type="entry name" value="GIY-YIG_HE_Tlr8p_PBC-V_like"/>
    <property type="match status" value="1"/>
</dbReference>
<organism evidence="1">
    <name type="scientific">Harvfovirus sp</name>
    <dbReference type="NCBI Taxonomy" id="2487768"/>
    <lineage>
        <taxon>Viruses</taxon>
        <taxon>Varidnaviria</taxon>
        <taxon>Bamfordvirae</taxon>
        <taxon>Nucleocytoviricota</taxon>
        <taxon>Megaviricetes</taxon>
        <taxon>Imitervirales</taxon>
        <taxon>Mimiviridae</taxon>
        <taxon>Klosneuvirinae</taxon>
    </lineage>
</organism>